<reference evidence="2 3" key="1">
    <citation type="journal article" date="2016" name="Nat. Commun.">
        <title>Thousands of microbial genomes shed light on interconnected biogeochemical processes in an aquifer system.</title>
        <authorList>
            <person name="Anantharaman K."/>
            <person name="Brown C.T."/>
            <person name="Hug L.A."/>
            <person name="Sharon I."/>
            <person name="Castelle C.J."/>
            <person name="Probst A.J."/>
            <person name="Thomas B.C."/>
            <person name="Singh A."/>
            <person name="Wilkins M.J."/>
            <person name="Karaoz U."/>
            <person name="Brodie E.L."/>
            <person name="Williams K.H."/>
            <person name="Hubbard S.S."/>
            <person name="Banfield J.F."/>
        </authorList>
    </citation>
    <scope>NUCLEOTIDE SEQUENCE [LARGE SCALE GENOMIC DNA]</scope>
</reference>
<dbReference type="Pfam" id="PF09136">
    <property type="entry name" value="Glucodextran_B"/>
    <property type="match status" value="1"/>
</dbReference>
<feature type="transmembrane region" description="Helical" evidence="1">
    <location>
        <begin position="20"/>
        <end position="41"/>
    </location>
</feature>
<gene>
    <name evidence="2" type="ORF">A2228_00935</name>
</gene>
<protein>
    <recommendedName>
        <fullName evidence="4">Bacterial Ig domain-containing protein</fullName>
    </recommendedName>
</protein>
<keyword evidence="1" id="KW-0472">Membrane</keyword>
<keyword evidence="1" id="KW-0812">Transmembrane</keyword>
<evidence type="ECO:0000256" key="1">
    <source>
        <dbReference type="SAM" id="Phobius"/>
    </source>
</evidence>
<proteinExistence type="predicted"/>
<evidence type="ECO:0000313" key="2">
    <source>
        <dbReference type="EMBL" id="OGD75417.1"/>
    </source>
</evidence>
<dbReference type="InterPro" id="IPR013783">
    <property type="entry name" value="Ig-like_fold"/>
</dbReference>
<evidence type="ECO:0008006" key="4">
    <source>
        <dbReference type="Google" id="ProtNLM"/>
    </source>
</evidence>
<name>A0A1F5F6Z5_9BACT</name>
<sequence length="236" mass="26027">MTRSRLERVRSRKAGKQGVVYLLLAVGLVLGMIVWGLPGIARLASLFVSSEGETGNELELKPTPPIFADIPEATYSAKVRITGYAQPGIEVALYMNGAEFGRKLTNDSGRFEFDQVPITDGNNQIYGYSLTKGDLQSEKSKEYTVRLDTDEPTVVIESPKDGEIFRGQTQRIANFSGTVSEEGSKIYIGERMAIVQADGKFSVAYQLVEGDQEIQIRAIDKAGNENVSLIKLRWEP</sequence>
<dbReference type="EMBL" id="MFAK01000005">
    <property type="protein sequence ID" value="OGD75417.1"/>
    <property type="molecule type" value="Genomic_DNA"/>
</dbReference>
<organism evidence="2 3">
    <name type="scientific">Candidatus Collierbacteria bacterium RIFOXYA2_FULL_46_10</name>
    <dbReference type="NCBI Taxonomy" id="1817726"/>
    <lineage>
        <taxon>Bacteria</taxon>
        <taxon>Candidatus Collieribacteriota</taxon>
    </lineage>
</organism>
<dbReference type="Gene3D" id="2.60.40.10">
    <property type="entry name" value="Immunoglobulins"/>
    <property type="match status" value="2"/>
</dbReference>
<accession>A0A1F5F6Z5</accession>
<keyword evidence="1" id="KW-1133">Transmembrane helix</keyword>
<dbReference type="Proteomes" id="UP000176191">
    <property type="component" value="Unassembled WGS sequence"/>
</dbReference>
<evidence type="ECO:0000313" key="3">
    <source>
        <dbReference type="Proteomes" id="UP000176191"/>
    </source>
</evidence>
<comment type="caution">
    <text evidence="2">The sequence shown here is derived from an EMBL/GenBank/DDBJ whole genome shotgun (WGS) entry which is preliminary data.</text>
</comment>
<dbReference type="AlphaFoldDB" id="A0A1F5F6Z5"/>